<dbReference type="VEuPathDB" id="FungiDB:BO97DRAFT_187048"/>
<organism evidence="2 3">
    <name type="scientific">Aspergillus homomorphus (strain CBS 101889)</name>
    <dbReference type="NCBI Taxonomy" id="1450537"/>
    <lineage>
        <taxon>Eukaryota</taxon>
        <taxon>Fungi</taxon>
        <taxon>Dikarya</taxon>
        <taxon>Ascomycota</taxon>
        <taxon>Pezizomycotina</taxon>
        <taxon>Eurotiomycetes</taxon>
        <taxon>Eurotiomycetidae</taxon>
        <taxon>Eurotiales</taxon>
        <taxon>Aspergillaceae</taxon>
        <taxon>Aspergillus</taxon>
        <taxon>Aspergillus subgen. Circumdati</taxon>
    </lineage>
</organism>
<protein>
    <submittedName>
        <fullName evidence="2">Uncharacterized protein</fullName>
    </submittedName>
</protein>
<dbReference type="AlphaFoldDB" id="A0A395HSK6"/>
<keyword evidence="1" id="KW-0472">Membrane</keyword>
<sequence>MPLLIRTGDGGRIAAWGRAVGKAVVYFWGQACAASAVPPVYAGCSWSSSGCRSWYILISFSLSLLILLPYSAYTAGYLSSLSFSTYILFCDASGCLLARTRETPERLLCYLRSTGQPYLLLERMLVYLARTA</sequence>
<proteinExistence type="predicted"/>
<dbReference type="Proteomes" id="UP000248961">
    <property type="component" value="Unassembled WGS sequence"/>
</dbReference>
<evidence type="ECO:0000313" key="3">
    <source>
        <dbReference type="Proteomes" id="UP000248961"/>
    </source>
</evidence>
<keyword evidence="1" id="KW-1133">Transmembrane helix</keyword>
<keyword evidence="3" id="KW-1185">Reference proteome</keyword>
<keyword evidence="1" id="KW-0812">Transmembrane</keyword>
<evidence type="ECO:0000256" key="1">
    <source>
        <dbReference type="SAM" id="Phobius"/>
    </source>
</evidence>
<dbReference type="EMBL" id="KZ824306">
    <property type="protein sequence ID" value="RAL09214.1"/>
    <property type="molecule type" value="Genomic_DNA"/>
</dbReference>
<dbReference type="RefSeq" id="XP_025548368.1">
    <property type="nucleotide sequence ID" value="XM_025690437.1"/>
</dbReference>
<gene>
    <name evidence="2" type="ORF">BO97DRAFT_187048</name>
</gene>
<evidence type="ECO:0000313" key="2">
    <source>
        <dbReference type="EMBL" id="RAL09214.1"/>
    </source>
</evidence>
<reference evidence="2 3" key="1">
    <citation type="submission" date="2018-02" db="EMBL/GenBank/DDBJ databases">
        <title>The genomes of Aspergillus section Nigri reveals drivers in fungal speciation.</title>
        <authorList>
            <consortium name="DOE Joint Genome Institute"/>
            <person name="Vesth T.C."/>
            <person name="Nybo J."/>
            <person name="Theobald S."/>
            <person name="Brandl J."/>
            <person name="Frisvad J.C."/>
            <person name="Nielsen K.F."/>
            <person name="Lyhne E.K."/>
            <person name="Kogle M.E."/>
            <person name="Kuo A."/>
            <person name="Riley R."/>
            <person name="Clum A."/>
            <person name="Nolan M."/>
            <person name="Lipzen A."/>
            <person name="Salamov A."/>
            <person name="Henrissat B."/>
            <person name="Wiebenga A."/>
            <person name="De vries R.P."/>
            <person name="Grigoriev I.V."/>
            <person name="Mortensen U.H."/>
            <person name="Andersen M.R."/>
            <person name="Baker S.E."/>
        </authorList>
    </citation>
    <scope>NUCLEOTIDE SEQUENCE [LARGE SCALE GENOMIC DNA]</scope>
    <source>
        <strain evidence="2 3">CBS 101889</strain>
    </source>
</reference>
<accession>A0A395HSK6</accession>
<dbReference type="GeneID" id="37194726"/>
<feature type="transmembrane region" description="Helical" evidence="1">
    <location>
        <begin position="54"/>
        <end position="72"/>
    </location>
</feature>
<name>A0A395HSK6_ASPHC</name>